<accession>A0A1D7QL26</accession>
<proteinExistence type="inferred from homology"/>
<keyword evidence="2" id="KW-0560">Oxidoreductase</keyword>
<dbReference type="InterPro" id="IPR002347">
    <property type="entry name" value="SDR_fam"/>
</dbReference>
<sequence>MRITNNTILITGGSDGIGLALAKRFLLLKNKVIITGEEFGKLEGIKKDFPELIVLAGDLTEQNSINELVLFIEQEYPETNILINSAAVQYNYDVMDEPDFLRKADHEISLNLIVPLKLTALLLPTLLKNKNSAIVNVSSDEFIIPQKSAAVYCATKAGIRSFTKSLKYQLADTQVKVFEIIPALINTPMTAERGKSLIEPDNLVDKFITDFYNDRNDQ</sequence>
<dbReference type="GO" id="GO:0016491">
    <property type="term" value="F:oxidoreductase activity"/>
    <property type="evidence" value="ECO:0007669"/>
    <property type="project" value="UniProtKB-KW"/>
</dbReference>
<name>A0A1D7QL26_9SPHI</name>
<reference evidence="4 5" key="1">
    <citation type="submission" date="2016-08" db="EMBL/GenBank/DDBJ databases">
        <authorList>
            <person name="Seilhamer J.J."/>
        </authorList>
    </citation>
    <scope>NUCLEOTIDE SEQUENCE [LARGE SCALE GENOMIC DNA]</scope>
    <source>
        <strain evidence="4 5">DX4</strain>
    </source>
</reference>
<dbReference type="PANTHER" id="PTHR44196:SF1">
    <property type="entry name" value="DEHYDROGENASE_REDUCTASE SDR FAMILY MEMBER 7B"/>
    <property type="match status" value="1"/>
</dbReference>
<evidence type="ECO:0000256" key="3">
    <source>
        <dbReference type="RuleBase" id="RU000363"/>
    </source>
</evidence>
<dbReference type="SUPFAM" id="SSF51735">
    <property type="entry name" value="NAD(P)-binding Rossmann-fold domains"/>
    <property type="match status" value="1"/>
</dbReference>
<dbReference type="PANTHER" id="PTHR44196">
    <property type="entry name" value="DEHYDROGENASE/REDUCTASE SDR FAMILY MEMBER 7B"/>
    <property type="match status" value="1"/>
</dbReference>
<dbReference type="PRINTS" id="PR00080">
    <property type="entry name" value="SDRFAMILY"/>
</dbReference>
<dbReference type="PRINTS" id="PR00081">
    <property type="entry name" value="GDHRDH"/>
</dbReference>
<keyword evidence="5" id="KW-1185">Reference proteome</keyword>
<evidence type="ECO:0000256" key="2">
    <source>
        <dbReference type="ARBA" id="ARBA00023002"/>
    </source>
</evidence>
<evidence type="ECO:0000313" key="5">
    <source>
        <dbReference type="Proteomes" id="UP000094313"/>
    </source>
</evidence>
<dbReference type="RefSeq" id="WP_069381040.1">
    <property type="nucleotide sequence ID" value="NZ_CP017141.1"/>
</dbReference>
<gene>
    <name evidence="4" type="ORF">BFS30_20710</name>
</gene>
<dbReference type="InterPro" id="IPR036291">
    <property type="entry name" value="NAD(P)-bd_dom_sf"/>
</dbReference>
<organism evidence="4 5">
    <name type="scientific">Pedobacter steynii</name>
    <dbReference type="NCBI Taxonomy" id="430522"/>
    <lineage>
        <taxon>Bacteria</taxon>
        <taxon>Pseudomonadati</taxon>
        <taxon>Bacteroidota</taxon>
        <taxon>Sphingobacteriia</taxon>
        <taxon>Sphingobacteriales</taxon>
        <taxon>Sphingobacteriaceae</taxon>
        <taxon>Pedobacter</taxon>
    </lineage>
</organism>
<dbReference type="OrthoDB" id="9810734at2"/>
<dbReference type="Proteomes" id="UP000094313">
    <property type="component" value="Chromosome"/>
</dbReference>
<comment type="similarity">
    <text evidence="1 3">Belongs to the short-chain dehydrogenases/reductases (SDR) family.</text>
</comment>
<evidence type="ECO:0000313" key="4">
    <source>
        <dbReference type="EMBL" id="AOM79378.1"/>
    </source>
</evidence>
<dbReference type="KEGG" id="psty:BFS30_20710"/>
<evidence type="ECO:0000256" key="1">
    <source>
        <dbReference type="ARBA" id="ARBA00006484"/>
    </source>
</evidence>
<dbReference type="AlphaFoldDB" id="A0A1D7QL26"/>
<protein>
    <submittedName>
        <fullName evidence="4">Oxidoreductase</fullName>
    </submittedName>
</protein>
<dbReference type="Pfam" id="PF00106">
    <property type="entry name" value="adh_short"/>
    <property type="match status" value="1"/>
</dbReference>
<dbReference type="Gene3D" id="3.40.50.720">
    <property type="entry name" value="NAD(P)-binding Rossmann-like Domain"/>
    <property type="match status" value="1"/>
</dbReference>
<dbReference type="EMBL" id="CP017141">
    <property type="protein sequence ID" value="AOM79378.1"/>
    <property type="molecule type" value="Genomic_DNA"/>
</dbReference>
<dbReference type="GO" id="GO:0016020">
    <property type="term" value="C:membrane"/>
    <property type="evidence" value="ECO:0007669"/>
    <property type="project" value="TreeGrafter"/>
</dbReference>